<dbReference type="KEGG" id="sva:SVA_0428"/>
<dbReference type="InterPro" id="IPR045584">
    <property type="entry name" value="Pilin-like"/>
</dbReference>
<protein>
    <recommendedName>
        <fullName evidence="4">Prepilin-type N-terminal cleavage/methylation domain-containing protein</fullName>
    </recommendedName>
</protein>
<dbReference type="RefSeq" id="WP_148665351.1">
    <property type="nucleotide sequence ID" value="NZ_AP014936.1"/>
</dbReference>
<organism evidence="2 3">
    <name type="scientific">Sulfurifustis variabilis</name>
    <dbReference type="NCBI Taxonomy" id="1675686"/>
    <lineage>
        <taxon>Bacteria</taxon>
        <taxon>Pseudomonadati</taxon>
        <taxon>Pseudomonadota</taxon>
        <taxon>Gammaproteobacteria</taxon>
        <taxon>Acidiferrobacterales</taxon>
        <taxon>Acidiferrobacteraceae</taxon>
        <taxon>Sulfurifustis</taxon>
    </lineage>
</organism>
<proteinExistence type="predicted"/>
<accession>A0A1B4V0L9</accession>
<feature type="transmembrane region" description="Helical" evidence="1">
    <location>
        <begin position="26"/>
        <end position="46"/>
    </location>
</feature>
<evidence type="ECO:0000313" key="2">
    <source>
        <dbReference type="EMBL" id="BAU47010.1"/>
    </source>
</evidence>
<keyword evidence="1" id="KW-1133">Transmembrane helix</keyword>
<dbReference type="SUPFAM" id="SSF54523">
    <property type="entry name" value="Pili subunits"/>
    <property type="match status" value="1"/>
</dbReference>
<gene>
    <name evidence="2" type="ORF">SVA_0428</name>
</gene>
<evidence type="ECO:0000256" key="1">
    <source>
        <dbReference type="SAM" id="Phobius"/>
    </source>
</evidence>
<sequence length="192" mass="21215">MHIYGWRESTAGSRGRTAGESRERGFSLLEMVIVVCAIALLALLAIDRLWAMRVDAERVAMEQVAGSLRSALGIKVANHLAKGDMSGLRALEGSNPMDRLSELPQNYLGALADPDPASVAAGSWYFDLASRTLVYRVRNEDYFSSSLGPPARARFAIRLVYEDRNRNGRFDQAVDGLEGVRFAALESYEWTN</sequence>
<evidence type="ECO:0008006" key="4">
    <source>
        <dbReference type="Google" id="ProtNLM"/>
    </source>
</evidence>
<dbReference type="NCBIfam" id="TIGR02532">
    <property type="entry name" value="IV_pilin_GFxxxE"/>
    <property type="match status" value="1"/>
</dbReference>
<dbReference type="InterPro" id="IPR012902">
    <property type="entry name" value="N_methyl_site"/>
</dbReference>
<keyword evidence="1" id="KW-0812">Transmembrane</keyword>
<keyword evidence="1" id="KW-0472">Membrane</keyword>
<dbReference type="OrthoDB" id="5405523at2"/>
<dbReference type="EMBL" id="AP014936">
    <property type="protein sequence ID" value="BAU47010.1"/>
    <property type="molecule type" value="Genomic_DNA"/>
</dbReference>
<name>A0A1B4V0L9_9GAMM</name>
<dbReference type="AlphaFoldDB" id="A0A1B4V0L9"/>
<reference evidence="2 3" key="1">
    <citation type="submission" date="2015-08" db="EMBL/GenBank/DDBJ databases">
        <title>Complete genome sequence of Sulfurifustis variabilis.</title>
        <authorList>
            <person name="Miura A."/>
            <person name="Kojima H."/>
            <person name="Fukui M."/>
        </authorList>
    </citation>
    <scope>NUCLEOTIDE SEQUENCE [LARGE SCALE GENOMIC DNA]</scope>
    <source>
        <strain evidence="3">skN76</strain>
    </source>
</reference>
<dbReference type="Proteomes" id="UP000218899">
    <property type="component" value="Chromosome"/>
</dbReference>
<keyword evidence="3" id="KW-1185">Reference proteome</keyword>
<evidence type="ECO:0000313" key="3">
    <source>
        <dbReference type="Proteomes" id="UP000218899"/>
    </source>
</evidence>